<dbReference type="EMBL" id="SRLO01000253">
    <property type="protein sequence ID" value="TNN64421.1"/>
    <property type="molecule type" value="Genomic_DNA"/>
</dbReference>
<evidence type="ECO:0000313" key="2">
    <source>
        <dbReference type="Proteomes" id="UP000314294"/>
    </source>
</evidence>
<gene>
    <name evidence="1" type="ORF">EYF80_025371</name>
</gene>
<accession>A0A4Z2HFP9</accession>
<proteinExistence type="predicted"/>
<evidence type="ECO:0000313" key="1">
    <source>
        <dbReference type="EMBL" id="TNN64421.1"/>
    </source>
</evidence>
<name>A0A4Z2HFP9_9TELE</name>
<sequence length="162" mass="17858">MDGFSDDRLSVPLIRETPRRGDLFLLEHLVVLEGPANKARVLKAGFTHSVGTGRTCPALEPRVTLQINSRENVRVPRVGNTICEQQGYFDAAGAGFLQVGYKNKMDSDSPFYWAVQDLTAVRVYSPSAILTVISAVGQRCSEALQFFLAVCRSAFLVDIEHL</sequence>
<dbReference type="Proteomes" id="UP000314294">
    <property type="component" value="Unassembled WGS sequence"/>
</dbReference>
<organism evidence="1 2">
    <name type="scientific">Liparis tanakae</name>
    <name type="common">Tanaka's snailfish</name>
    <dbReference type="NCBI Taxonomy" id="230148"/>
    <lineage>
        <taxon>Eukaryota</taxon>
        <taxon>Metazoa</taxon>
        <taxon>Chordata</taxon>
        <taxon>Craniata</taxon>
        <taxon>Vertebrata</taxon>
        <taxon>Euteleostomi</taxon>
        <taxon>Actinopterygii</taxon>
        <taxon>Neopterygii</taxon>
        <taxon>Teleostei</taxon>
        <taxon>Neoteleostei</taxon>
        <taxon>Acanthomorphata</taxon>
        <taxon>Eupercaria</taxon>
        <taxon>Perciformes</taxon>
        <taxon>Cottioidei</taxon>
        <taxon>Cottales</taxon>
        <taxon>Liparidae</taxon>
        <taxon>Liparis</taxon>
    </lineage>
</organism>
<reference evidence="1 2" key="1">
    <citation type="submission" date="2019-03" db="EMBL/GenBank/DDBJ databases">
        <title>First draft genome of Liparis tanakae, snailfish: a comprehensive survey of snailfish specific genes.</title>
        <authorList>
            <person name="Kim W."/>
            <person name="Song I."/>
            <person name="Jeong J.-H."/>
            <person name="Kim D."/>
            <person name="Kim S."/>
            <person name="Ryu S."/>
            <person name="Song J.Y."/>
            <person name="Lee S.K."/>
        </authorList>
    </citation>
    <scope>NUCLEOTIDE SEQUENCE [LARGE SCALE GENOMIC DNA]</scope>
    <source>
        <tissue evidence="1">Muscle</tissue>
    </source>
</reference>
<dbReference type="AlphaFoldDB" id="A0A4Z2HFP9"/>
<comment type="caution">
    <text evidence="1">The sequence shown here is derived from an EMBL/GenBank/DDBJ whole genome shotgun (WGS) entry which is preliminary data.</text>
</comment>
<protein>
    <submittedName>
        <fullName evidence="1">Uncharacterized protein</fullName>
    </submittedName>
</protein>
<keyword evidence="2" id="KW-1185">Reference proteome</keyword>